<feature type="domain" description="HTH araC/xylS-type" evidence="4">
    <location>
        <begin position="168"/>
        <end position="266"/>
    </location>
</feature>
<evidence type="ECO:0000313" key="6">
    <source>
        <dbReference type="EMBL" id="MBU5671365.1"/>
    </source>
</evidence>
<reference evidence="6 7" key="1">
    <citation type="submission" date="2021-06" db="EMBL/GenBank/DDBJ databases">
        <authorList>
            <person name="Sun Q."/>
            <person name="Li D."/>
        </authorList>
    </citation>
    <scope>NUCLEOTIDE SEQUENCE [LARGE SCALE GENOMIC DNA]</scope>
    <source>
        <strain evidence="6 7">MSJ-6</strain>
    </source>
</reference>
<keyword evidence="7" id="KW-1185">Reference proteome</keyword>
<dbReference type="PROSITE" id="PS01124">
    <property type="entry name" value="HTH_ARAC_FAMILY_2"/>
    <property type="match status" value="1"/>
</dbReference>
<proteinExistence type="predicted"/>
<sequence>MDLLFSFHSIKRLTILTAEQPLREWSQHYCLLYILQGRGELRVNQSTILLQQGTVVLCNRNRYFDLHGAEANDLVLYRLSFDILEKNVGTPEQEIAYKPLQEPWRADGEIFVQSYLQVFELVKRLYVLEEEQSHAYAKQALLYELILLLEQERTLPLNPQEQHTYSIQQVIDYIGQHYQQPITREDLAQLAGFHPHVFSRIFKEETGDSFSHYLSKFRIRKAKALMLTTNKNLNDIASAVGYTNGLYLSRKFKQITGYSPSSFAAMEKRIVIYDWVGNLLALGITPVGAASFFGLHSNPFLRNLLEDVIDVGRQDVEKVIALNPDLIIAPIWIGTTFIHRLENIAPTIVVPYGDPFDRFHQLAQIVNKAETAAQFMMNYQQKAEALRQRLLQYIRPDETVGLYELSPNQSIWVLNDFHGRGGYNLFRGLGLKPPASITQRVIGKGMPLEIQPDQLPLFAADHMIISYTYQDGDMPYIMDLLEHPVWAELEASDHPKIYYIDRNLYHANDVYSLYCQLDLMEELLQHPVNKKPHNHFVHKNEDKLV</sequence>
<protein>
    <submittedName>
        <fullName evidence="6">AraC family transcriptional regulator</fullName>
    </submittedName>
</protein>
<name>A0ABS6FMC9_9BACL</name>
<dbReference type="InterPro" id="IPR002491">
    <property type="entry name" value="ABC_transptr_periplasmic_BD"/>
</dbReference>
<dbReference type="PANTHER" id="PTHR43280">
    <property type="entry name" value="ARAC-FAMILY TRANSCRIPTIONAL REGULATOR"/>
    <property type="match status" value="1"/>
</dbReference>
<organism evidence="6 7">
    <name type="scientific">Paenibacillus brevis</name>
    <dbReference type="NCBI Taxonomy" id="2841508"/>
    <lineage>
        <taxon>Bacteria</taxon>
        <taxon>Bacillati</taxon>
        <taxon>Bacillota</taxon>
        <taxon>Bacilli</taxon>
        <taxon>Bacillales</taxon>
        <taxon>Paenibacillaceae</taxon>
        <taxon>Paenibacillus</taxon>
    </lineage>
</organism>
<gene>
    <name evidence="6" type="ORF">KQJ23_05900</name>
</gene>
<keyword evidence="2" id="KW-0238">DNA-binding</keyword>
<dbReference type="Pfam" id="PF02311">
    <property type="entry name" value="AraC_binding"/>
    <property type="match status" value="1"/>
</dbReference>
<dbReference type="Proteomes" id="UP000743001">
    <property type="component" value="Unassembled WGS sequence"/>
</dbReference>
<accession>A0ABS6FMC9</accession>
<evidence type="ECO:0000256" key="1">
    <source>
        <dbReference type="ARBA" id="ARBA00023015"/>
    </source>
</evidence>
<dbReference type="InterPro" id="IPR018060">
    <property type="entry name" value="HTH_AraC"/>
</dbReference>
<evidence type="ECO:0000259" key="4">
    <source>
        <dbReference type="PROSITE" id="PS01124"/>
    </source>
</evidence>
<keyword evidence="3" id="KW-0804">Transcription</keyword>
<dbReference type="Pfam" id="PF01497">
    <property type="entry name" value="Peripla_BP_2"/>
    <property type="match status" value="1"/>
</dbReference>
<evidence type="ECO:0000256" key="3">
    <source>
        <dbReference type="ARBA" id="ARBA00023163"/>
    </source>
</evidence>
<dbReference type="InterPro" id="IPR018062">
    <property type="entry name" value="HTH_AraC-typ_CS"/>
</dbReference>
<comment type="caution">
    <text evidence="6">The sequence shown here is derived from an EMBL/GenBank/DDBJ whole genome shotgun (WGS) entry which is preliminary data.</text>
</comment>
<dbReference type="RefSeq" id="WP_216477765.1">
    <property type="nucleotide sequence ID" value="NZ_JAHLQJ010000004.1"/>
</dbReference>
<dbReference type="PROSITE" id="PS50983">
    <property type="entry name" value="FE_B12_PBP"/>
    <property type="match status" value="1"/>
</dbReference>
<dbReference type="SMART" id="SM00342">
    <property type="entry name" value="HTH_ARAC"/>
    <property type="match status" value="1"/>
</dbReference>
<dbReference type="PROSITE" id="PS00041">
    <property type="entry name" value="HTH_ARAC_FAMILY_1"/>
    <property type="match status" value="1"/>
</dbReference>
<evidence type="ECO:0000259" key="5">
    <source>
        <dbReference type="PROSITE" id="PS50983"/>
    </source>
</evidence>
<dbReference type="Pfam" id="PF12833">
    <property type="entry name" value="HTH_18"/>
    <property type="match status" value="1"/>
</dbReference>
<dbReference type="PANTHER" id="PTHR43280:SF28">
    <property type="entry name" value="HTH-TYPE TRANSCRIPTIONAL ACTIVATOR RHAS"/>
    <property type="match status" value="1"/>
</dbReference>
<dbReference type="EMBL" id="JAHLQJ010000004">
    <property type="protein sequence ID" value="MBU5671365.1"/>
    <property type="molecule type" value="Genomic_DNA"/>
</dbReference>
<keyword evidence="1" id="KW-0805">Transcription regulation</keyword>
<evidence type="ECO:0000256" key="2">
    <source>
        <dbReference type="ARBA" id="ARBA00023125"/>
    </source>
</evidence>
<feature type="domain" description="Fe/B12 periplasmic-binding" evidence="5">
    <location>
        <begin position="269"/>
        <end position="528"/>
    </location>
</feature>
<dbReference type="InterPro" id="IPR003313">
    <property type="entry name" value="AraC-bd"/>
</dbReference>
<evidence type="ECO:0000313" key="7">
    <source>
        <dbReference type="Proteomes" id="UP000743001"/>
    </source>
</evidence>